<comment type="caution">
    <text evidence="2">The sequence shown here is derived from an EMBL/GenBank/DDBJ whole genome shotgun (WGS) entry which is preliminary data.</text>
</comment>
<reference evidence="2 3" key="1">
    <citation type="journal article" date="2011" name="Biochem. Biophys. Res. Commun.">
        <title>Increased number of Arginine-based salt bridges contributes to the thermotolerance of thermotolerant acetic acid bacteria, Acetobacter tropicalis SKU1100.</title>
        <authorList>
            <person name="Matsutani M."/>
            <person name="Hirakawa H."/>
            <person name="Nishikura M."/>
            <person name="Soemphol W."/>
            <person name="Ali I.A.I."/>
            <person name="Yakushi T."/>
            <person name="Matsushita K."/>
        </authorList>
    </citation>
    <scope>NUCLEOTIDE SEQUENCE [LARGE SCALE GENOMIC DNA]</scope>
    <source>
        <strain evidence="2 3">NBRC 101654</strain>
    </source>
</reference>
<dbReference type="Proteomes" id="UP000004319">
    <property type="component" value="Unassembled WGS sequence"/>
</dbReference>
<feature type="transmembrane region" description="Helical" evidence="1">
    <location>
        <begin position="191"/>
        <end position="213"/>
    </location>
</feature>
<keyword evidence="1" id="KW-0472">Membrane</keyword>
<gene>
    <name evidence="2" type="ORF">ATPR_3314</name>
</gene>
<keyword evidence="1" id="KW-0812">Transmembrane</keyword>
<dbReference type="RefSeq" id="WP_006560333.1">
    <property type="nucleotide sequence ID" value="NZ_BABS01000215.1"/>
</dbReference>
<feature type="transmembrane region" description="Helical" evidence="1">
    <location>
        <begin position="102"/>
        <end position="122"/>
    </location>
</feature>
<keyword evidence="1" id="KW-1133">Transmembrane helix</keyword>
<proteinExistence type="predicted"/>
<dbReference type="EMBL" id="BABS01000215">
    <property type="protein sequence ID" value="GAA10310.1"/>
    <property type="molecule type" value="Genomic_DNA"/>
</dbReference>
<evidence type="ECO:0000313" key="2">
    <source>
        <dbReference type="EMBL" id="GAA10310.1"/>
    </source>
</evidence>
<feature type="transmembrane region" description="Helical" evidence="1">
    <location>
        <begin position="74"/>
        <end position="95"/>
    </location>
</feature>
<protein>
    <submittedName>
        <fullName evidence="2">Uncharacterized protein</fullName>
    </submittedName>
</protein>
<evidence type="ECO:0000313" key="3">
    <source>
        <dbReference type="Proteomes" id="UP000004319"/>
    </source>
</evidence>
<sequence length="251" mass="28173">MFNRAMTATAHFLLTHVFGGRPDLSKSAGDWTCEIDEYPNAAELSDAYLKELMETREQGFETLQKPLLPPSVGLGWFIIAGVVSFTASHSGAQFVGPIANRLGQASALGLVGMGAFIFFEMWKCLPGWLPNYGLNEPEIKLENFWMALLKQEKLDDKHATTEVSAFIRQQYYERSIAAIKNANGRRAVMRWITIAQIVGLFATFLMGWSLFTYENAYPECVFKHQLDPKNPNDMALDAHCHAVMARTLTKN</sequence>
<organism evidence="2 3">
    <name type="scientific">Acetobacter tropicalis NBRC 101654</name>
    <dbReference type="NCBI Taxonomy" id="749388"/>
    <lineage>
        <taxon>Bacteria</taxon>
        <taxon>Pseudomonadati</taxon>
        <taxon>Pseudomonadota</taxon>
        <taxon>Alphaproteobacteria</taxon>
        <taxon>Acetobacterales</taxon>
        <taxon>Acetobacteraceae</taxon>
        <taxon>Acetobacter</taxon>
    </lineage>
</organism>
<evidence type="ECO:0000256" key="1">
    <source>
        <dbReference type="SAM" id="Phobius"/>
    </source>
</evidence>
<accession>F7VIW5</accession>
<name>F7VIW5_9PROT</name>
<dbReference type="AlphaFoldDB" id="F7VIW5"/>